<organism evidence="1 2">
    <name type="scientific">Citrifermentans bremense</name>
    <dbReference type="NCBI Taxonomy" id="60035"/>
    <lineage>
        <taxon>Bacteria</taxon>
        <taxon>Pseudomonadati</taxon>
        <taxon>Thermodesulfobacteriota</taxon>
        <taxon>Desulfuromonadia</taxon>
        <taxon>Geobacterales</taxon>
        <taxon>Geobacteraceae</taxon>
        <taxon>Citrifermentans</taxon>
    </lineage>
</organism>
<gene>
    <name evidence="1" type="ORF">GEOBRER4_06560</name>
</gene>
<accession>A0A6S6M1H0</accession>
<dbReference type="KEGG" id="gbn:GEOBRER4_06560"/>
<protein>
    <submittedName>
        <fullName evidence="1">Uncharacterized protein</fullName>
    </submittedName>
</protein>
<keyword evidence="2" id="KW-1185">Reference proteome</keyword>
<proteinExistence type="predicted"/>
<evidence type="ECO:0000313" key="2">
    <source>
        <dbReference type="Proteomes" id="UP000515472"/>
    </source>
</evidence>
<sequence length="65" mass="7186">MNKKKGGSEEPPFFRFICLYTRHPSHPRAAPFTLSLGLKLKPRCLFAGRSAGSSLAGKDLQELLL</sequence>
<dbReference type="AlphaFoldDB" id="A0A6S6M1H0"/>
<evidence type="ECO:0000313" key="1">
    <source>
        <dbReference type="EMBL" id="BCG45906.1"/>
    </source>
</evidence>
<dbReference type="Proteomes" id="UP000515472">
    <property type="component" value="Chromosome"/>
</dbReference>
<dbReference type="EMBL" id="AP023213">
    <property type="protein sequence ID" value="BCG45906.1"/>
    <property type="molecule type" value="Genomic_DNA"/>
</dbReference>
<name>A0A6S6M1H0_9BACT</name>
<reference evidence="1 2" key="1">
    <citation type="submission" date="2020-06" db="EMBL/GenBank/DDBJ databases">
        <title>Interaction of electrochemicaly active bacteria, Geobacter bremensis R4 on different carbon anode.</title>
        <authorList>
            <person name="Meng L."/>
            <person name="Yoshida N."/>
        </authorList>
    </citation>
    <scope>NUCLEOTIDE SEQUENCE [LARGE SCALE GENOMIC DNA]</scope>
    <source>
        <strain evidence="1 2">R4</strain>
    </source>
</reference>